<dbReference type="Proteomes" id="UP000824998">
    <property type="component" value="Unassembled WGS sequence"/>
</dbReference>
<gene>
    <name evidence="2" type="ORF">BJ875DRAFT_13931</name>
</gene>
<dbReference type="AlphaFoldDB" id="A0A9P7YSR8"/>
<evidence type="ECO:0000313" key="2">
    <source>
        <dbReference type="EMBL" id="KAG9238742.1"/>
    </source>
</evidence>
<feature type="chain" id="PRO_5040211255" evidence="1">
    <location>
        <begin position="22"/>
        <end position="171"/>
    </location>
</feature>
<organism evidence="2 3">
    <name type="scientific">Amylocarpus encephaloides</name>
    <dbReference type="NCBI Taxonomy" id="45428"/>
    <lineage>
        <taxon>Eukaryota</taxon>
        <taxon>Fungi</taxon>
        <taxon>Dikarya</taxon>
        <taxon>Ascomycota</taxon>
        <taxon>Pezizomycotina</taxon>
        <taxon>Leotiomycetes</taxon>
        <taxon>Helotiales</taxon>
        <taxon>Helotiales incertae sedis</taxon>
        <taxon>Amylocarpus</taxon>
    </lineage>
</organism>
<proteinExistence type="predicted"/>
<keyword evidence="1" id="KW-0732">Signal</keyword>
<reference evidence="2" key="1">
    <citation type="journal article" date="2021" name="IMA Fungus">
        <title>Genomic characterization of three marine fungi, including Emericellopsis atlantica sp. nov. with signatures of a generalist lifestyle and marine biomass degradation.</title>
        <authorList>
            <person name="Hagestad O.C."/>
            <person name="Hou L."/>
            <person name="Andersen J.H."/>
            <person name="Hansen E.H."/>
            <person name="Altermark B."/>
            <person name="Li C."/>
            <person name="Kuhnert E."/>
            <person name="Cox R.J."/>
            <person name="Crous P.W."/>
            <person name="Spatafora J.W."/>
            <person name="Lail K."/>
            <person name="Amirebrahimi M."/>
            <person name="Lipzen A."/>
            <person name="Pangilinan J."/>
            <person name="Andreopoulos W."/>
            <person name="Hayes R.D."/>
            <person name="Ng V."/>
            <person name="Grigoriev I.V."/>
            <person name="Jackson S.A."/>
            <person name="Sutton T.D.S."/>
            <person name="Dobson A.D.W."/>
            <person name="Rama T."/>
        </authorList>
    </citation>
    <scope>NUCLEOTIDE SEQUENCE</scope>
    <source>
        <strain evidence="2">TRa018bII</strain>
    </source>
</reference>
<keyword evidence="3" id="KW-1185">Reference proteome</keyword>
<name>A0A9P7YSR8_9HELO</name>
<feature type="signal peptide" evidence="1">
    <location>
        <begin position="1"/>
        <end position="21"/>
    </location>
</feature>
<dbReference type="EMBL" id="MU251366">
    <property type="protein sequence ID" value="KAG9238742.1"/>
    <property type="molecule type" value="Genomic_DNA"/>
</dbReference>
<sequence>MSSPLCFFFVFVCTGLISSRAVQQQHRMWSAGHQRRLILSSSHISGPSSLFSTSLPPLRYVQAFSADQIRDIRTSLAPTDSNGIGSRCVGSAERAPPHTRGEKRTRACTSVGLALYCTEVRGASYSYNFKQDLLLVVLSNSYREVLPRGALLHVMPPGLYKIQGNFLGPAT</sequence>
<protein>
    <submittedName>
        <fullName evidence="2">Uncharacterized protein</fullName>
    </submittedName>
</protein>
<comment type="caution">
    <text evidence="2">The sequence shown here is derived from an EMBL/GenBank/DDBJ whole genome shotgun (WGS) entry which is preliminary data.</text>
</comment>
<evidence type="ECO:0000256" key="1">
    <source>
        <dbReference type="SAM" id="SignalP"/>
    </source>
</evidence>
<evidence type="ECO:0000313" key="3">
    <source>
        <dbReference type="Proteomes" id="UP000824998"/>
    </source>
</evidence>
<accession>A0A9P7YSR8</accession>